<dbReference type="EMBL" id="LOHG01000019">
    <property type="protein sequence ID" value="MCI8212279.1"/>
    <property type="molecule type" value="Genomic_DNA"/>
</dbReference>
<comment type="caution">
    <text evidence="1">The sequence shown here is derived from an EMBL/GenBank/DDBJ whole genome shotgun (WGS) entry which is preliminary data.</text>
</comment>
<dbReference type="Proteomes" id="UP001320513">
    <property type="component" value="Unassembled WGS sequence"/>
</dbReference>
<protein>
    <submittedName>
        <fullName evidence="1">Uncharacterized protein</fullName>
    </submittedName>
</protein>
<evidence type="ECO:0000313" key="2">
    <source>
        <dbReference type="Proteomes" id="UP001320513"/>
    </source>
</evidence>
<proteinExistence type="predicted"/>
<keyword evidence="2" id="KW-1185">Reference proteome</keyword>
<organism evidence="1 2">
    <name type="scientific">Pseudomonas maioricensis</name>
    <dbReference type="NCBI Taxonomy" id="1766623"/>
    <lineage>
        <taxon>Bacteria</taxon>
        <taxon>Pseudomonadati</taxon>
        <taxon>Pseudomonadota</taxon>
        <taxon>Gammaproteobacteria</taxon>
        <taxon>Pseudomonadales</taxon>
        <taxon>Pseudomonadaceae</taxon>
        <taxon>Pseudomonas</taxon>
    </lineage>
</organism>
<evidence type="ECO:0000313" key="1">
    <source>
        <dbReference type="EMBL" id="MCI8212279.1"/>
    </source>
</evidence>
<reference evidence="1 2" key="1">
    <citation type="submission" date="2015-12" db="EMBL/GenBank/DDBJ databases">
        <title>Phylogenomics in the description of a new species in the Pseudomonas syringae group.</title>
        <authorList>
            <person name="Busquets A."/>
            <person name="Gomila M."/>
            <person name="Beiki F."/>
            <person name="Rahimian H."/>
            <person name="Mulet M."/>
            <person name="Sanchez D."/>
            <person name="Garcia-Valdes E."/>
            <person name="Lalucat J."/>
        </authorList>
    </citation>
    <scope>NUCLEOTIDE SEQUENCE [LARGE SCALE GENOMIC DNA]</scope>
    <source>
        <strain evidence="1 2">S25</strain>
    </source>
</reference>
<name>A0ABS9ZNX4_9PSED</name>
<accession>A0ABS9ZNX4</accession>
<gene>
    <name evidence="1" type="ORF">AUC61_22355</name>
</gene>
<sequence length="182" mass="21260">MEPKAKPFYEYQEDPWLTDPGFEQVSNRYCYVFYKEISVRLELGLAKLDHDRFMKELADTHPKIASKNFGYTLGRDADIKIIDYDSSLTDNDKQVVVDLMNRRDGFKAALQSVARGMMTLVDHDRDCEVFGSRYKLDIDNFQFVIDFQKIFNVPLEKVGEEWILQIQRNAERRDSSGILVEA</sequence>